<evidence type="ECO:0000313" key="3">
    <source>
        <dbReference type="Proteomes" id="UP001165576"/>
    </source>
</evidence>
<dbReference type="InterPro" id="IPR055259">
    <property type="entry name" value="YkvP/CgeB_Glyco_trans-like"/>
</dbReference>
<dbReference type="Proteomes" id="UP001165576">
    <property type="component" value="Unassembled WGS sequence"/>
</dbReference>
<comment type="caution">
    <text evidence="2">The sequence shown here is derived from an EMBL/GenBank/DDBJ whole genome shotgun (WGS) entry which is preliminary data.</text>
</comment>
<evidence type="ECO:0000313" key="2">
    <source>
        <dbReference type="EMBL" id="MCX5617928.1"/>
    </source>
</evidence>
<dbReference type="RefSeq" id="WP_266116373.1">
    <property type="nucleotide sequence ID" value="NZ_JANIDY010000001.1"/>
</dbReference>
<reference evidence="2" key="1">
    <citation type="submission" date="2022-07" db="EMBL/GenBank/DDBJ databases">
        <title>Bombella genomes.</title>
        <authorList>
            <person name="Harer L."/>
            <person name="Styblova S."/>
            <person name="Ehrmann M."/>
        </authorList>
    </citation>
    <scope>NUCLEOTIDE SEQUENCE</scope>
    <source>
        <strain evidence="2">TMW 2.2543</strain>
    </source>
</reference>
<sequence>MPALGQHGGRDDHTGLVEMTETVWHGGEWQTARPLKIVHVGDFFFNLKKRAPGQFSVGGKLSNGLIRNGHHVIDFPYRDVARASGWFGSRKMGRHHLFKVLKEFLAFSAPDLLLLGHGYMIPPSVIDELRHQQQGMMVVQWNIDALFVDDNARDFAARHQVVDASFVSTAGPLVRKLVGSRGTVGFLPNPVDRSVERGQAFALSDTEADIFYSCGNPARLRTICGQDWHMDQFCEMLEEKLPPSMRFAYAGVRGQPYASGPPYAAMLEQSAMGLNISRRADHYLYSSDRLSQMIGNGQLVFMERQTGYDRLFSEQEMAFFSSMDELVELLTQYHKASSARREAARAGWQRYHALFNECAVADYLIGYTLGTLDEEAHSWRHLTQI</sequence>
<gene>
    <name evidence="2" type="ORF">NQF86_04500</name>
</gene>
<proteinExistence type="predicted"/>
<protein>
    <submittedName>
        <fullName evidence="2">Glycosyltransferase</fullName>
    </submittedName>
</protein>
<dbReference type="Pfam" id="PF13524">
    <property type="entry name" value="Glyco_trans_1_2"/>
    <property type="match status" value="1"/>
</dbReference>
<evidence type="ECO:0000259" key="1">
    <source>
        <dbReference type="Pfam" id="PF13524"/>
    </source>
</evidence>
<keyword evidence="3" id="KW-1185">Reference proteome</keyword>
<accession>A0ABT3WGV2</accession>
<dbReference type="EMBL" id="JANIDY010000001">
    <property type="protein sequence ID" value="MCX5617928.1"/>
    <property type="molecule type" value="Genomic_DNA"/>
</dbReference>
<organism evidence="2 3">
    <name type="scientific">Bombella pluederhausensis</name>
    <dbReference type="NCBI Taxonomy" id="2967336"/>
    <lineage>
        <taxon>Bacteria</taxon>
        <taxon>Pseudomonadati</taxon>
        <taxon>Pseudomonadota</taxon>
        <taxon>Alphaproteobacteria</taxon>
        <taxon>Acetobacterales</taxon>
        <taxon>Acetobacteraceae</taxon>
        <taxon>Bombella</taxon>
    </lineage>
</organism>
<name>A0ABT3WGV2_9PROT</name>
<feature type="domain" description="Spore protein YkvP/CgeB glycosyl transferase-like" evidence="1">
    <location>
        <begin position="233"/>
        <end position="355"/>
    </location>
</feature>